<feature type="transmembrane region" description="Helical" evidence="1">
    <location>
        <begin position="84"/>
        <end position="106"/>
    </location>
</feature>
<dbReference type="RefSeq" id="WP_145055459.1">
    <property type="nucleotide sequence ID" value="NZ_CP036433.1"/>
</dbReference>
<dbReference type="AlphaFoldDB" id="A0A518DY92"/>
<feature type="transmembrane region" description="Helical" evidence="1">
    <location>
        <begin position="126"/>
        <end position="147"/>
    </location>
</feature>
<dbReference type="KEGG" id="lcre:Pla8534_46380"/>
<organism evidence="2 3">
    <name type="scientific">Lignipirellula cremea</name>
    <dbReference type="NCBI Taxonomy" id="2528010"/>
    <lineage>
        <taxon>Bacteria</taxon>
        <taxon>Pseudomonadati</taxon>
        <taxon>Planctomycetota</taxon>
        <taxon>Planctomycetia</taxon>
        <taxon>Pirellulales</taxon>
        <taxon>Pirellulaceae</taxon>
        <taxon>Lignipirellula</taxon>
    </lineage>
</organism>
<keyword evidence="1" id="KW-1133">Transmembrane helix</keyword>
<sequence length="151" mass="15962">MPRYLRVIVCLSTFLAGGFLGFWAVLYLADALLPPSAGPTPYGDWRPGVYALLAGVPLGAACGLLGGILLSRSRQAPGSPETKWIYWTLTGLVIGVVAGFFGYGTVLYELFEGIGQFTGAASLATLAYFAFCGMLGGAALAMCALVLRRWR</sequence>
<feature type="transmembrane region" description="Helical" evidence="1">
    <location>
        <begin position="49"/>
        <end position="72"/>
    </location>
</feature>
<gene>
    <name evidence="2" type="ORF">Pla8534_46380</name>
</gene>
<keyword evidence="1" id="KW-0812">Transmembrane</keyword>
<reference evidence="2 3" key="1">
    <citation type="submission" date="2019-02" db="EMBL/GenBank/DDBJ databases">
        <title>Deep-cultivation of Planctomycetes and their phenomic and genomic characterization uncovers novel biology.</title>
        <authorList>
            <person name="Wiegand S."/>
            <person name="Jogler M."/>
            <person name="Boedeker C."/>
            <person name="Pinto D."/>
            <person name="Vollmers J."/>
            <person name="Rivas-Marin E."/>
            <person name="Kohn T."/>
            <person name="Peeters S.H."/>
            <person name="Heuer A."/>
            <person name="Rast P."/>
            <person name="Oberbeckmann S."/>
            <person name="Bunk B."/>
            <person name="Jeske O."/>
            <person name="Meyerdierks A."/>
            <person name="Storesund J.E."/>
            <person name="Kallscheuer N."/>
            <person name="Luecker S."/>
            <person name="Lage O.M."/>
            <person name="Pohl T."/>
            <person name="Merkel B.J."/>
            <person name="Hornburger P."/>
            <person name="Mueller R.-W."/>
            <person name="Bruemmer F."/>
            <person name="Labrenz M."/>
            <person name="Spormann A.M."/>
            <person name="Op den Camp H."/>
            <person name="Overmann J."/>
            <person name="Amann R."/>
            <person name="Jetten M.S.M."/>
            <person name="Mascher T."/>
            <person name="Medema M.H."/>
            <person name="Devos D.P."/>
            <person name="Kaster A.-K."/>
            <person name="Ovreas L."/>
            <person name="Rohde M."/>
            <person name="Galperin M.Y."/>
            <person name="Jogler C."/>
        </authorList>
    </citation>
    <scope>NUCLEOTIDE SEQUENCE [LARGE SCALE GENOMIC DNA]</scope>
    <source>
        <strain evidence="2 3">Pla85_3_4</strain>
    </source>
</reference>
<dbReference type="Proteomes" id="UP000317648">
    <property type="component" value="Chromosome"/>
</dbReference>
<accession>A0A518DY92</accession>
<dbReference type="EMBL" id="CP036433">
    <property type="protein sequence ID" value="QDU96816.1"/>
    <property type="molecule type" value="Genomic_DNA"/>
</dbReference>
<feature type="transmembrane region" description="Helical" evidence="1">
    <location>
        <begin position="7"/>
        <end position="29"/>
    </location>
</feature>
<evidence type="ECO:0000256" key="1">
    <source>
        <dbReference type="SAM" id="Phobius"/>
    </source>
</evidence>
<keyword evidence="3" id="KW-1185">Reference proteome</keyword>
<name>A0A518DY92_9BACT</name>
<evidence type="ECO:0000313" key="2">
    <source>
        <dbReference type="EMBL" id="QDU96816.1"/>
    </source>
</evidence>
<protein>
    <submittedName>
        <fullName evidence="2">Uncharacterized protein</fullName>
    </submittedName>
</protein>
<evidence type="ECO:0000313" key="3">
    <source>
        <dbReference type="Proteomes" id="UP000317648"/>
    </source>
</evidence>
<proteinExistence type="predicted"/>
<keyword evidence="1" id="KW-0472">Membrane</keyword>